<accession>A0A914HNU9</accession>
<reference evidence="2" key="1">
    <citation type="submission" date="2022-11" db="UniProtKB">
        <authorList>
            <consortium name="WormBaseParasite"/>
        </authorList>
    </citation>
    <scope>IDENTIFICATION</scope>
</reference>
<protein>
    <submittedName>
        <fullName evidence="2">Galectin</fullName>
    </submittedName>
</protein>
<organism evidence="1 2">
    <name type="scientific">Globodera rostochiensis</name>
    <name type="common">Golden nematode worm</name>
    <name type="synonym">Heterodera rostochiensis</name>
    <dbReference type="NCBI Taxonomy" id="31243"/>
    <lineage>
        <taxon>Eukaryota</taxon>
        <taxon>Metazoa</taxon>
        <taxon>Ecdysozoa</taxon>
        <taxon>Nematoda</taxon>
        <taxon>Chromadorea</taxon>
        <taxon>Rhabditida</taxon>
        <taxon>Tylenchina</taxon>
        <taxon>Tylenchomorpha</taxon>
        <taxon>Tylenchoidea</taxon>
        <taxon>Heteroderidae</taxon>
        <taxon>Heteroderinae</taxon>
        <taxon>Globodera</taxon>
    </lineage>
</organism>
<dbReference type="Proteomes" id="UP000887572">
    <property type="component" value="Unplaced"/>
</dbReference>
<dbReference type="AlphaFoldDB" id="A0A914HNU9"/>
<sequence>MRKDRVGARITVDGDFSNCSIKRIRGRAVTELSEIGTTPPQIPIVIKVPNGRAFGPGSSMLISGTVTLPKSGEEELKINVSLLHAALAAFDGVGKTVLYVERCGEFLNLSESYNDTAQTSLKSIENMDQLAPEQLFNLNISFGEERHFDLCLNGNCTTDETTFPHWAIQYIHINGDLDLIMNGTIFTFKDNSAN</sequence>
<evidence type="ECO:0000313" key="1">
    <source>
        <dbReference type="Proteomes" id="UP000887572"/>
    </source>
</evidence>
<evidence type="ECO:0000313" key="2">
    <source>
        <dbReference type="WBParaSite" id="Gr19_v10_g2317.t1"/>
    </source>
</evidence>
<proteinExistence type="predicted"/>
<keyword evidence="1" id="KW-1185">Reference proteome</keyword>
<dbReference type="WBParaSite" id="Gr19_v10_g2317.t1">
    <property type="protein sequence ID" value="Gr19_v10_g2317.t1"/>
    <property type="gene ID" value="Gr19_v10_g2317"/>
</dbReference>
<name>A0A914HNU9_GLORO</name>